<sequence>MIQRYVYGLFAVLLSVIALPAAAQRILNLAEGDAQTLRLDREIQSVFISDPKVADYQVIDRKTVVIFGKQVGNASLLVFGENSETLASRRLVVNTSMVHIQQQIAIKYPHAEVSIYNLGQQVVLSGTVATEKERDEINLLVGELLGKSSTDTDVEWKIGDNSYKMDFMQKRRFEGVVNNIEVASTKQINVKLSIAEVSQTFMEKFGIQLGSIGQSSGVFVNPLRQFSSSDIITLITAIGDDNVGQVLAEPNLSVISGETASFLVGGELPVVTIVDGGTNVLYKEFGVRLEMMAKVQRDDKIRLSLMPEVSSLDTQYANSTYNLPALKTRRARTTVELGDGQSFVLGGLLNKEEAELLRKIPFIGDVPILGALFRHTETTRNKTELVIIATVNLVQPIEPLSVQLPTMQRSSTLERFFALPKERPAIEQQLSQQILATGGFKQ</sequence>
<accession>A0A0N9DYP7</accession>
<dbReference type="InterPro" id="IPR050810">
    <property type="entry name" value="Bact_Secretion_Sys_Channel"/>
</dbReference>
<dbReference type="InterPro" id="IPR004846">
    <property type="entry name" value="T2SS/T3SS_dom"/>
</dbReference>
<dbReference type="EMBL" id="KT072768">
    <property type="protein sequence ID" value="ALF34788.1"/>
    <property type="molecule type" value="Genomic_DNA"/>
</dbReference>
<protein>
    <submittedName>
        <fullName evidence="6">Type II/IV secretion system protein, CpaC</fullName>
    </submittedName>
</protein>
<dbReference type="AlphaFoldDB" id="A0A0N9DYP7"/>
<dbReference type="GO" id="GO:0009306">
    <property type="term" value="P:protein secretion"/>
    <property type="evidence" value="ECO:0007669"/>
    <property type="project" value="InterPro"/>
</dbReference>
<dbReference type="RefSeq" id="WP_064377391.1">
    <property type="nucleotide sequence ID" value="NZ_JAGDKI010000045.1"/>
</dbReference>
<keyword evidence="2" id="KW-0732">Signal</keyword>
<dbReference type="PANTHER" id="PTHR30332:SF17">
    <property type="entry name" value="TYPE IV PILIATION SYSTEM PROTEIN DR_0774-RELATED"/>
    <property type="match status" value="1"/>
</dbReference>
<evidence type="ECO:0000259" key="4">
    <source>
        <dbReference type="Pfam" id="PF13629"/>
    </source>
</evidence>
<proteinExistence type="inferred from homology"/>
<dbReference type="GO" id="GO:0015627">
    <property type="term" value="C:type II protein secretion system complex"/>
    <property type="evidence" value="ECO:0007669"/>
    <property type="project" value="TreeGrafter"/>
</dbReference>
<dbReference type="PRINTS" id="PR01032">
    <property type="entry name" value="PHAGEIV"/>
</dbReference>
<dbReference type="InterPro" id="IPR032789">
    <property type="entry name" value="T2SS-T3SS_pil_N"/>
</dbReference>
<dbReference type="PANTHER" id="PTHR30332">
    <property type="entry name" value="PROBABLE GENERAL SECRETION PATHWAY PROTEIN D"/>
    <property type="match status" value="1"/>
</dbReference>
<evidence type="ECO:0000259" key="3">
    <source>
        <dbReference type="Pfam" id="PF00263"/>
    </source>
</evidence>
<dbReference type="Pfam" id="PF00263">
    <property type="entry name" value="Secretin"/>
    <property type="match status" value="1"/>
</dbReference>
<gene>
    <name evidence="6" type="primary">cpaC</name>
    <name evidence="5" type="ORF">ICEValE0601_020</name>
    <name evidence="6" type="ORF">ICEValHN492_020</name>
</gene>
<dbReference type="EMBL" id="KT072769">
    <property type="protein sequence ID" value="ALF34903.1"/>
    <property type="molecule type" value="Genomic_DNA"/>
</dbReference>
<dbReference type="Pfam" id="PF13629">
    <property type="entry name" value="T2SS-T3SS_pil_N"/>
    <property type="match status" value="1"/>
</dbReference>
<feature type="signal peptide" evidence="2">
    <location>
        <begin position="1"/>
        <end position="23"/>
    </location>
</feature>
<organism evidence="6">
    <name type="scientific">Vibrio alginolyticus</name>
    <dbReference type="NCBI Taxonomy" id="663"/>
    <lineage>
        <taxon>Bacteria</taxon>
        <taxon>Pseudomonadati</taxon>
        <taxon>Pseudomonadota</taxon>
        <taxon>Gammaproteobacteria</taxon>
        <taxon>Vibrionales</taxon>
        <taxon>Vibrionaceae</taxon>
        <taxon>Vibrio</taxon>
    </lineage>
</organism>
<evidence type="ECO:0000256" key="1">
    <source>
        <dbReference type="RuleBase" id="RU004003"/>
    </source>
</evidence>
<dbReference type="InterPro" id="IPR001775">
    <property type="entry name" value="GspD/PilQ"/>
</dbReference>
<reference evidence="6" key="1">
    <citation type="journal article" date="2016" name="BMC Microbiol.">
        <title>Comparative genomic analysis of six new-found integrative conjugative elements (ICEs) in Vibrio alginolyticus.</title>
        <authorList>
            <person name="Luo P."/>
            <person name="He X."/>
            <person name="Wang Y."/>
            <person name="Liu Q."/>
            <person name="Hu C."/>
        </authorList>
    </citation>
    <scope>NUCLEOTIDE SEQUENCE</scope>
    <source>
        <strain evidence="5">E0601</strain>
        <strain evidence="6">HN492</strain>
    </source>
</reference>
<feature type="domain" description="Type II/III secretion system secretin-like" evidence="3">
    <location>
        <begin position="240"/>
        <end position="394"/>
    </location>
</feature>
<name>A0A0N9DYP7_VIBAL</name>
<comment type="similarity">
    <text evidence="1">Belongs to the bacterial secretin family.</text>
</comment>
<feature type="chain" id="PRO_5010918282" evidence="2">
    <location>
        <begin position="24"/>
        <end position="442"/>
    </location>
</feature>
<evidence type="ECO:0000313" key="5">
    <source>
        <dbReference type="EMBL" id="ALF34788.1"/>
    </source>
</evidence>
<evidence type="ECO:0000313" key="6">
    <source>
        <dbReference type="EMBL" id="ALF34903.1"/>
    </source>
</evidence>
<evidence type="ECO:0000256" key="2">
    <source>
        <dbReference type="SAM" id="SignalP"/>
    </source>
</evidence>
<dbReference type="PRINTS" id="PR00811">
    <property type="entry name" value="BCTERIALGSPD"/>
</dbReference>
<feature type="domain" description="Pilus formation protein N-terminal" evidence="4">
    <location>
        <begin position="25"/>
        <end position="93"/>
    </location>
</feature>